<dbReference type="EMBL" id="GL732683">
    <property type="protein sequence ID" value="EFX67232.1"/>
    <property type="molecule type" value="Genomic_DNA"/>
</dbReference>
<name>E9HM05_DAPPU</name>
<dbReference type="PhylomeDB" id="E9HM05"/>
<dbReference type="HOGENOM" id="CLU_060000_1_0_1"/>
<organism evidence="2 3">
    <name type="scientific">Daphnia pulex</name>
    <name type="common">Water flea</name>
    <dbReference type="NCBI Taxonomy" id="6669"/>
    <lineage>
        <taxon>Eukaryota</taxon>
        <taxon>Metazoa</taxon>
        <taxon>Ecdysozoa</taxon>
        <taxon>Arthropoda</taxon>
        <taxon>Crustacea</taxon>
        <taxon>Branchiopoda</taxon>
        <taxon>Diplostraca</taxon>
        <taxon>Cladocera</taxon>
        <taxon>Anomopoda</taxon>
        <taxon>Daphniidae</taxon>
        <taxon>Daphnia</taxon>
    </lineage>
</organism>
<dbReference type="AlphaFoldDB" id="E9HM05"/>
<evidence type="ECO:0000313" key="2">
    <source>
        <dbReference type="EMBL" id="EFX67232.1"/>
    </source>
</evidence>
<dbReference type="InParanoid" id="E9HM05"/>
<feature type="region of interest" description="Disordered" evidence="1">
    <location>
        <begin position="57"/>
        <end position="158"/>
    </location>
</feature>
<feature type="compositionally biased region" description="Acidic residues" evidence="1">
    <location>
        <begin position="95"/>
        <end position="107"/>
    </location>
</feature>
<reference evidence="2 3" key="1">
    <citation type="journal article" date="2011" name="Science">
        <title>The ecoresponsive genome of Daphnia pulex.</title>
        <authorList>
            <person name="Colbourne J.K."/>
            <person name="Pfrender M.E."/>
            <person name="Gilbert D."/>
            <person name="Thomas W.K."/>
            <person name="Tucker A."/>
            <person name="Oakley T.H."/>
            <person name="Tokishita S."/>
            <person name="Aerts A."/>
            <person name="Arnold G.J."/>
            <person name="Basu M.K."/>
            <person name="Bauer D.J."/>
            <person name="Caceres C.E."/>
            <person name="Carmel L."/>
            <person name="Casola C."/>
            <person name="Choi J.H."/>
            <person name="Detter J.C."/>
            <person name="Dong Q."/>
            <person name="Dusheyko S."/>
            <person name="Eads B.D."/>
            <person name="Frohlich T."/>
            <person name="Geiler-Samerotte K.A."/>
            <person name="Gerlach D."/>
            <person name="Hatcher P."/>
            <person name="Jogdeo S."/>
            <person name="Krijgsveld J."/>
            <person name="Kriventseva E.V."/>
            <person name="Kultz D."/>
            <person name="Laforsch C."/>
            <person name="Lindquist E."/>
            <person name="Lopez J."/>
            <person name="Manak J.R."/>
            <person name="Muller J."/>
            <person name="Pangilinan J."/>
            <person name="Patwardhan R.P."/>
            <person name="Pitluck S."/>
            <person name="Pritham E.J."/>
            <person name="Rechtsteiner A."/>
            <person name="Rho M."/>
            <person name="Rogozin I.B."/>
            <person name="Sakarya O."/>
            <person name="Salamov A."/>
            <person name="Schaack S."/>
            <person name="Shapiro H."/>
            <person name="Shiga Y."/>
            <person name="Skalitzky C."/>
            <person name="Smith Z."/>
            <person name="Souvorov A."/>
            <person name="Sung W."/>
            <person name="Tang Z."/>
            <person name="Tsuchiya D."/>
            <person name="Tu H."/>
            <person name="Vos H."/>
            <person name="Wang M."/>
            <person name="Wolf Y.I."/>
            <person name="Yamagata H."/>
            <person name="Yamada T."/>
            <person name="Ye Y."/>
            <person name="Shaw J.R."/>
            <person name="Andrews J."/>
            <person name="Crease T.J."/>
            <person name="Tang H."/>
            <person name="Lucas S.M."/>
            <person name="Robertson H.M."/>
            <person name="Bork P."/>
            <person name="Koonin E.V."/>
            <person name="Zdobnov E.M."/>
            <person name="Grigoriev I.V."/>
            <person name="Lynch M."/>
            <person name="Boore J.L."/>
        </authorList>
    </citation>
    <scope>NUCLEOTIDE SEQUENCE [LARGE SCALE GENOMIC DNA]</scope>
</reference>
<feature type="compositionally biased region" description="Pro residues" evidence="1">
    <location>
        <begin position="134"/>
        <end position="145"/>
    </location>
</feature>
<accession>E9HM05</accession>
<sequence>MCEDATVLKKTFSLTAQRKKGMIVLLDVQAKIRKILATIISDDEEQMKIQQTSVIYQASKSRRRRRFRKRKRHDQPADQAADQPADPHHRPYISNDEDDEDDEDDMQSDTTEVNPDVPNAVPLTTETNDVAQTPQPPTKELPHPAPTERIPSPSPSCYYPPKHFQNMYAPPIMLQSEGEYDSQREKLIQQYLRDSLD</sequence>
<evidence type="ECO:0000256" key="1">
    <source>
        <dbReference type="SAM" id="MobiDB-lite"/>
    </source>
</evidence>
<dbReference type="Proteomes" id="UP000000305">
    <property type="component" value="Unassembled WGS sequence"/>
</dbReference>
<keyword evidence="3" id="KW-1185">Reference proteome</keyword>
<evidence type="ECO:0000313" key="3">
    <source>
        <dbReference type="Proteomes" id="UP000000305"/>
    </source>
</evidence>
<dbReference type="KEGG" id="dpx:DAPPUDRAFT_115619"/>
<gene>
    <name evidence="2" type="ORF">DAPPUDRAFT_115619</name>
</gene>
<feature type="compositionally biased region" description="Polar residues" evidence="1">
    <location>
        <begin position="122"/>
        <end position="133"/>
    </location>
</feature>
<protein>
    <submittedName>
        <fullName evidence="2">Uncharacterized protein</fullName>
    </submittedName>
</protein>
<feature type="compositionally biased region" description="Basic residues" evidence="1">
    <location>
        <begin position="60"/>
        <end position="73"/>
    </location>
</feature>
<proteinExistence type="predicted"/>